<dbReference type="HOGENOM" id="CLU_3316639_0_0_6"/>
<keyword evidence="1" id="KW-0812">Transmembrane</keyword>
<evidence type="ECO:0000313" key="2">
    <source>
        <dbReference type="EMBL" id="ACF64594.1"/>
    </source>
</evidence>
<feature type="transmembrane region" description="Helical" evidence="1">
    <location>
        <begin position="6"/>
        <end position="26"/>
    </location>
</feature>
<sequence length="42" mass="5171">MFTMIVKYLITLLMKCVFYFAGELNIMNDNFKYVFRPKRKQD</sequence>
<proteinExistence type="predicted"/>
<reference evidence="2 3" key="1">
    <citation type="journal article" date="2011" name="J. Bacteriol.">
        <title>Comparative genomics of 28 Salmonella enterica isolates: evidence for CRISPR-mediated adaptive sublineage evolution.</title>
        <authorList>
            <person name="Fricke W.F."/>
            <person name="Mammel M.K."/>
            <person name="McDermott P.F."/>
            <person name="Tartera C."/>
            <person name="White D.G."/>
            <person name="Leclerc J.E."/>
            <person name="Ravel J."/>
            <person name="Cebula T.A."/>
        </authorList>
    </citation>
    <scope>NUCLEOTIDE SEQUENCE [LARGE SCALE GENOMIC DNA]</scope>
    <source>
        <strain evidence="2 3">SL254</strain>
    </source>
</reference>
<name>A0A0H3BVK2_SALNS</name>
<gene>
    <name evidence="2" type="ordered locus">SNSL254_A2002</name>
</gene>
<evidence type="ECO:0000256" key="1">
    <source>
        <dbReference type="SAM" id="Phobius"/>
    </source>
</evidence>
<protein>
    <submittedName>
        <fullName evidence="2">Uncharacterized protein</fullName>
    </submittedName>
</protein>
<dbReference type="Proteomes" id="UP000008824">
    <property type="component" value="Chromosome"/>
</dbReference>
<accession>A0A0H3BVK2</accession>
<evidence type="ECO:0000313" key="3">
    <source>
        <dbReference type="Proteomes" id="UP000008824"/>
    </source>
</evidence>
<organism evidence="2 3">
    <name type="scientific">Salmonella newport (strain SL254)</name>
    <dbReference type="NCBI Taxonomy" id="423368"/>
    <lineage>
        <taxon>Bacteria</taxon>
        <taxon>Pseudomonadati</taxon>
        <taxon>Pseudomonadota</taxon>
        <taxon>Gammaproteobacteria</taxon>
        <taxon>Enterobacterales</taxon>
        <taxon>Enterobacteriaceae</taxon>
        <taxon>Salmonella</taxon>
    </lineage>
</organism>
<keyword evidence="1" id="KW-1133">Transmembrane helix</keyword>
<dbReference type="KEGG" id="see:SNSL254_A2002"/>
<dbReference type="AlphaFoldDB" id="A0A0H3BVK2"/>
<dbReference type="EMBL" id="CP001113">
    <property type="protein sequence ID" value="ACF64594.1"/>
    <property type="molecule type" value="Genomic_DNA"/>
</dbReference>
<keyword evidence="1" id="KW-0472">Membrane</keyword>